<name>A0AC61S332_9BACT</name>
<protein>
    <submittedName>
        <fullName evidence="1">Uncharacterized protein</fullName>
    </submittedName>
</protein>
<sequence>MENLLETLKSLLSDPQMPVSPEWTDSMLETYPYMPLPAMLELERNSTAMSAQRKNMLMQHVAVTSPSPLPLHRIVTPDTPLKPDFYPEQKPIETPDTNQAIDKFISNYCPSQHNEEEILERLIFNPTPDYSQLLAVEEERSVPEKETTTGSDQDSRINAFILKSRKQGKFPPAVEPVEDNGPKQQPLTTPAQPKPHHDESLLSESLAKIYIKQHRYKRAYEIISNISLKYPEKSIYFADQLRFLQKLIINQQYQNKTTK</sequence>
<comment type="caution">
    <text evidence="1">The sequence shown here is derived from an EMBL/GenBank/DDBJ whole genome shotgun (WGS) entry which is preliminary data.</text>
</comment>
<accession>A0AC61S332</accession>
<dbReference type="Proteomes" id="UP000305401">
    <property type="component" value="Unassembled WGS sequence"/>
</dbReference>
<keyword evidence="2" id="KW-1185">Reference proteome</keyword>
<evidence type="ECO:0000313" key="1">
    <source>
        <dbReference type="EMBL" id="THG41255.1"/>
    </source>
</evidence>
<dbReference type="EMBL" id="SSTG01000223">
    <property type="protein sequence ID" value="THG41255.1"/>
    <property type="molecule type" value="Genomic_DNA"/>
</dbReference>
<gene>
    <name evidence="1" type="ORF">E5990_10870</name>
</gene>
<organism evidence="1 2">
    <name type="scientific">Muribaculum caecicola</name>
    <dbReference type="NCBI Taxonomy" id="3038144"/>
    <lineage>
        <taxon>Bacteria</taxon>
        <taxon>Pseudomonadati</taxon>
        <taxon>Bacteroidota</taxon>
        <taxon>Bacteroidia</taxon>
        <taxon>Bacteroidales</taxon>
        <taxon>Muribaculaceae</taxon>
        <taxon>Muribaculum</taxon>
    </lineage>
</organism>
<proteinExistence type="predicted"/>
<evidence type="ECO:0000313" key="2">
    <source>
        <dbReference type="Proteomes" id="UP000305401"/>
    </source>
</evidence>
<reference evidence="1" key="1">
    <citation type="submission" date="2019-04" db="EMBL/GenBank/DDBJ databases">
        <title>Microbes associate with the intestines of laboratory mice.</title>
        <authorList>
            <person name="Navarre W."/>
            <person name="Wong E."/>
            <person name="Huang K.C."/>
            <person name="Tropini C."/>
            <person name="Ng K."/>
            <person name="Yu B."/>
        </authorList>
    </citation>
    <scope>NUCLEOTIDE SEQUENCE</scope>
    <source>
        <strain evidence="1">NM86_A22</strain>
    </source>
</reference>